<organism evidence="1 2">
    <name type="scientific">Linderina macrospora</name>
    <dbReference type="NCBI Taxonomy" id="4868"/>
    <lineage>
        <taxon>Eukaryota</taxon>
        <taxon>Fungi</taxon>
        <taxon>Fungi incertae sedis</taxon>
        <taxon>Zoopagomycota</taxon>
        <taxon>Kickxellomycotina</taxon>
        <taxon>Kickxellomycetes</taxon>
        <taxon>Kickxellales</taxon>
        <taxon>Kickxellaceae</taxon>
        <taxon>Linderina</taxon>
    </lineage>
</organism>
<evidence type="ECO:0000313" key="2">
    <source>
        <dbReference type="Proteomes" id="UP001150603"/>
    </source>
</evidence>
<keyword evidence="2" id="KW-1185">Reference proteome</keyword>
<proteinExistence type="predicted"/>
<sequence length="159" mass="17741">MVITSKPYVKPGGSMWEQVIFPHIKSQSLKRNVTEHHLTGLVQALGLERELFLDLCDHDWGRVSDWTKILKPHGMLALAIARTMYLQPKYALVDDDALQMLAAEQVRRLVEVAGHHHVTLLISAATMPTATTSAPGYLPAMAQIARVLEISCSEWRFAA</sequence>
<accession>A0ACC1J436</accession>
<keyword evidence="1" id="KW-0067">ATP-binding</keyword>
<comment type="caution">
    <text evidence="1">The sequence shown here is derived from an EMBL/GenBank/DDBJ whole genome shotgun (WGS) entry which is preliminary data.</text>
</comment>
<reference evidence="1" key="1">
    <citation type="submission" date="2022-07" db="EMBL/GenBank/DDBJ databases">
        <title>Phylogenomic reconstructions and comparative analyses of Kickxellomycotina fungi.</title>
        <authorList>
            <person name="Reynolds N.K."/>
            <person name="Stajich J.E."/>
            <person name="Barry K."/>
            <person name="Grigoriev I.V."/>
            <person name="Crous P."/>
            <person name="Smith M.E."/>
        </authorList>
    </citation>
    <scope>NUCLEOTIDE SEQUENCE</scope>
    <source>
        <strain evidence="1">NRRL 5244</strain>
    </source>
</reference>
<evidence type="ECO:0000313" key="1">
    <source>
        <dbReference type="EMBL" id="KAJ1936582.1"/>
    </source>
</evidence>
<dbReference type="EMBL" id="JANBPW010003827">
    <property type="protein sequence ID" value="KAJ1936582.1"/>
    <property type="molecule type" value="Genomic_DNA"/>
</dbReference>
<gene>
    <name evidence="1" type="primary">PXA2_2</name>
    <name evidence="1" type="ORF">FBU59_005008</name>
</gene>
<name>A0ACC1J436_9FUNG</name>
<protein>
    <submittedName>
        <fullName evidence="1">ATP-binding cassette long-chain fatty acid transporter pxa2</fullName>
    </submittedName>
</protein>
<keyword evidence="1" id="KW-0547">Nucleotide-binding</keyword>
<dbReference type="Proteomes" id="UP001150603">
    <property type="component" value="Unassembled WGS sequence"/>
</dbReference>
<feature type="non-terminal residue" evidence="1">
    <location>
        <position position="159"/>
    </location>
</feature>